<dbReference type="SUPFAM" id="SSF48317">
    <property type="entry name" value="Acid phosphatase/Vanadium-dependent haloperoxidase"/>
    <property type="match status" value="1"/>
</dbReference>
<dbReference type="EMBL" id="AAOE01000006">
    <property type="protein sequence ID" value="EAR09973.1"/>
    <property type="molecule type" value="Genomic_DNA"/>
</dbReference>
<dbReference type="Proteomes" id="UP000005953">
    <property type="component" value="Unassembled WGS sequence"/>
</dbReference>
<organism evidence="6 7">
    <name type="scientific">Reinekea blandensis MED297</name>
    <dbReference type="NCBI Taxonomy" id="314283"/>
    <lineage>
        <taxon>Bacteria</taxon>
        <taxon>Pseudomonadati</taxon>
        <taxon>Pseudomonadota</taxon>
        <taxon>Gammaproteobacteria</taxon>
        <taxon>Oceanospirillales</taxon>
        <taxon>Saccharospirillaceae</taxon>
        <taxon>Reinekea</taxon>
    </lineage>
</organism>
<dbReference type="STRING" id="314283.MED297_07791"/>
<comment type="caution">
    <text evidence="6">The sequence shown here is derived from an EMBL/GenBank/DDBJ whole genome shotgun (WGS) entry which is preliminary data.</text>
</comment>
<dbReference type="PANTHER" id="PTHR14969">
    <property type="entry name" value="SPHINGOSINE-1-PHOSPHATE PHOSPHOHYDROLASE"/>
    <property type="match status" value="1"/>
</dbReference>
<keyword evidence="7" id="KW-1185">Reference proteome</keyword>
<protein>
    <recommendedName>
        <fullName evidence="1">undecaprenyl-diphosphate phosphatase</fullName>
        <ecNumber evidence="1">3.6.1.27</ecNumber>
    </recommendedName>
    <alternativeName>
        <fullName evidence="2">Undecaprenyl pyrophosphate phosphatase</fullName>
    </alternativeName>
</protein>
<keyword evidence="4" id="KW-0472">Membrane</keyword>
<dbReference type="OrthoDB" id="9780918at2"/>
<feature type="domain" description="Phosphatidic acid phosphatase type 2/haloperoxidase" evidence="5">
    <location>
        <begin position="51"/>
        <end position="161"/>
    </location>
</feature>
<evidence type="ECO:0000256" key="2">
    <source>
        <dbReference type="ARBA" id="ARBA00032707"/>
    </source>
</evidence>
<dbReference type="Gene3D" id="1.20.144.10">
    <property type="entry name" value="Phosphatidic acid phosphatase type 2/haloperoxidase"/>
    <property type="match status" value="1"/>
</dbReference>
<feature type="transmembrane region" description="Helical" evidence="4">
    <location>
        <begin position="259"/>
        <end position="277"/>
    </location>
</feature>
<accession>A4BCP1</accession>
<feature type="transmembrane region" description="Helical" evidence="4">
    <location>
        <begin position="146"/>
        <end position="166"/>
    </location>
</feature>
<feature type="transmembrane region" description="Helical" evidence="4">
    <location>
        <begin position="173"/>
        <end position="190"/>
    </location>
</feature>
<feature type="transmembrane region" description="Helical" evidence="4">
    <location>
        <begin position="232"/>
        <end position="253"/>
    </location>
</feature>
<keyword evidence="4" id="KW-0812">Transmembrane</keyword>
<feature type="transmembrane region" description="Helical" evidence="4">
    <location>
        <begin position="21"/>
        <end position="44"/>
    </location>
</feature>
<sequence>MDWQTNFLKTLQQIHHPVLDAFFNFASWAGEETVYILIAAWLLWCYNKRLSYRVGLIFLTGTAFNGVLKNLFAMSRPIGVDGIESQRLDTATGHSFPSGHTQGAASFWLALMLQVRRPGVWALGLFMILSVGLSRLYLGVHWPVDVIAGIGFALIWVLAANAFIGWCERRKQLGWLWLLVTPFLIAVFIYPDYKDLVIVAGAAVGFLAGMQVEQRWLNVSVTGTWPQKIGRFVLGLVILMAIRILVKAVMPLPLPWGDLIRYGLIGFWLTAGAPWVFTKIGLMTRQG</sequence>
<comment type="catalytic activity">
    <reaction evidence="3">
        <text>di-trans,octa-cis-undecaprenyl diphosphate + H2O = di-trans,octa-cis-undecaprenyl phosphate + phosphate + H(+)</text>
        <dbReference type="Rhea" id="RHEA:28094"/>
        <dbReference type="ChEBI" id="CHEBI:15377"/>
        <dbReference type="ChEBI" id="CHEBI:15378"/>
        <dbReference type="ChEBI" id="CHEBI:43474"/>
        <dbReference type="ChEBI" id="CHEBI:58405"/>
        <dbReference type="ChEBI" id="CHEBI:60392"/>
        <dbReference type="EC" id="3.6.1.27"/>
    </reaction>
</comment>
<dbReference type="HOGENOM" id="CLU_068892_1_1_6"/>
<evidence type="ECO:0000256" key="4">
    <source>
        <dbReference type="SAM" id="Phobius"/>
    </source>
</evidence>
<feature type="transmembrane region" description="Helical" evidence="4">
    <location>
        <begin position="120"/>
        <end position="140"/>
    </location>
</feature>
<evidence type="ECO:0000313" key="6">
    <source>
        <dbReference type="EMBL" id="EAR09973.1"/>
    </source>
</evidence>
<dbReference type="GO" id="GO:0050380">
    <property type="term" value="F:undecaprenyl-diphosphatase activity"/>
    <property type="evidence" value="ECO:0007669"/>
    <property type="project" value="UniProtKB-EC"/>
</dbReference>
<dbReference type="Pfam" id="PF01569">
    <property type="entry name" value="PAP2"/>
    <property type="match status" value="1"/>
</dbReference>
<keyword evidence="4" id="KW-1133">Transmembrane helix</keyword>
<name>A4BCP1_9GAMM</name>
<evidence type="ECO:0000259" key="5">
    <source>
        <dbReference type="SMART" id="SM00014"/>
    </source>
</evidence>
<evidence type="ECO:0000313" key="7">
    <source>
        <dbReference type="Proteomes" id="UP000005953"/>
    </source>
</evidence>
<dbReference type="SMART" id="SM00014">
    <property type="entry name" value="acidPPc"/>
    <property type="match status" value="1"/>
</dbReference>
<dbReference type="PANTHER" id="PTHR14969:SF13">
    <property type="entry name" value="AT30094P"/>
    <property type="match status" value="1"/>
</dbReference>
<feature type="transmembrane region" description="Helical" evidence="4">
    <location>
        <begin position="196"/>
        <end position="212"/>
    </location>
</feature>
<dbReference type="InterPro" id="IPR036938">
    <property type="entry name" value="PAP2/HPO_sf"/>
</dbReference>
<dbReference type="EC" id="3.6.1.27" evidence="1"/>
<evidence type="ECO:0000256" key="3">
    <source>
        <dbReference type="ARBA" id="ARBA00047594"/>
    </source>
</evidence>
<reference evidence="6 7" key="1">
    <citation type="submission" date="2006-02" db="EMBL/GenBank/DDBJ databases">
        <authorList>
            <person name="Pinhassi J."/>
            <person name="Pedros-Alio C."/>
            <person name="Ferriera S."/>
            <person name="Johnson J."/>
            <person name="Kravitz S."/>
            <person name="Halpern A."/>
            <person name="Remington K."/>
            <person name="Beeson K."/>
            <person name="Tran B."/>
            <person name="Rogers Y.-H."/>
            <person name="Friedman R."/>
            <person name="Venter J.C."/>
        </authorList>
    </citation>
    <scope>NUCLEOTIDE SEQUENCE [LARGE SCALE GENOMIC DNA]</scope>
    <source>
        <strain evidence="6 7">MED297</strain>
    </source>
</reference>
<evidence type="ECO:0000256" key="1">
    <source>
        <dbReference type="ARBA" id="ARBA00012374"/>
    </source>
</evidence>
<proteinExistence type="predicted"/>
<dbReference type="InterPro" id="IPR000326">
    <property type="entry name" value="PAP2/HPO"/>
</dbReference>
<dbReference type="RefSeq" id="WP_008045568.1">
    <property type="nucleotide sequence ID" value="NZ_CH724152.1"/>
</dbReference>
<gene>
    <name evidence="6" type="ORF">MED297_07791</name>
</gene>
<dbReference type="AlphaFoldDB" id="A4BCP1"/>